<dbReference type="Proteomes" id="UP000240624">
    <property type="component" value="Unassembled WGS sequence"/>
</dbReference>
<dbReference type="InterPro" id="IPR039448">
    <property type="entry name" value="Beta_helix"/>
</dbReference>
<feature type="compositionally biased region" description="Gly residues" evidence="3">
    <location>
        <begin position="406"/>
        <end position="416"/>
    </location>
</feature>
<evidence type="ECO:0000256" key="1">
    <source>
        <dbReference type="ARBA" id="ARBA00022723"/>
    </source>
</evidence>
<dbReference type="Gene3D" id="2.60.120.260">
    <property type="entry name" value="Galactose-binding domain-like"/>
    <property type="match status" value="2"/>
</dbReference>
<keyword evidence="2" id="KW-0325">Glycoprotein</keyword>
<accession>A0A1X6ZYC0</accession>
<evidence type="ECO:0000313" key="6">
    <source>
        <dbReference type="EMBL" id="SLN65177.1"/>
    </source>
</evidence>
<keyword evidence="1" id="KW-0479">Metal-binding</keyword>
<protein>
    <submittedName>
        <fullName evidence="5">Parallel beta helix pectate lyase-like protein</fullName>
    </submittedName>
</protein>
<feature type="domain" description="Right handed beta helix" evidence="4">
    <location>
        <begin position="115"/>
        <end position="243"/>
    </location>
</feature>
<dbReference type="EMBL" id="PYGB01000012">
    <property type="protein sequence ID" value="PSK82487.1"/>
    <property type="molecule type" value="Genomic_DNA"/>
</dbReference>
<dbReference type="GO" id="GO:0046872">
    <property type="term" value="F:metal ion binding"/>
    <property type="evidence" value="ECO:0007669"/>
    <property type="project" value="UniProtKB-KW"/>
</dbReference>
<evidence type="ECO:0000313" key="8">
    <source>
        <dbReference type="Proteomes" id="UP000240624"/>
    </source>
</evidence>
<dbReference type="AlphaFoldDB" id="A0A1X6ZYC0"/>
<feature type="compositionally biased region" description="Low complexity" evidence="3">
    <location>
        <begin position="583"/>
        <end position="600"/>
    </location>
</feature>
<dbReference type="PANTHER" id="PTHR42970:SF1">
    <property type="entry name" value="PECTATE LYASE C-RELATED"/>
    <property type="match status" value="1"/>
</dbReference>
<feature type="region of interest" description="Disordered" evidence="3">
    <location>
        <begin position="578"/>
        <end position="600"/>
    </location>
</feature>
<dbReference type="OrthoDB" id="8737820at2"/>
<dbReference type="Gene3D" id="2.160.20.10">
    <property type="entry name" value="Single-stranded right-handed beta-helix, Pectin lyase-like"/>
    <property type="match status" value="1"/>
</dbReference>
<keyword evidence="8" id="KW-1185">Reference proteome</keyword>
<sequence length="740" mass="77488">MLAFEGAQGFGAQTKGGRGGEVVKVTNLDDSGVGSLRWALEDLDQKRIVVFEVGGQIDLKDQIQINGDVTVAGQTAPGGITVTGGRLRVVESEVIIRGLNVRPGDAADGSKPDDRDGIAVGKRGSTVENVVIDSNSISWSVDELASTWGAPKNVTFSNNIMAEALQSSIHPKGDHSMGLLIGDGSSNVSVVGNLLASNEHRNATIKDDAKQIEFVNNVVHNYGPNGLRLNEGSTANVVSNIYQAGPDSAGREAIRLESPQASTAYYLSGNEAEVAGSATSKVKNDYVFTPRTTEVMGTDELLEHVLSTAGARAQGLNAIDARIIDYVRNGKGKIIDSPDEVGGYLDGGLRRGPRDSDDDGIPDSYESLIGSDPNRADAQADADKDGYANIEDYINGLIDGFDTKPGTGGDKAGDTGGAPAARAPAQSAPAAEAAPATGSTAKVAPGRVVEAETLQLSGGLSADTLNAASGNGVVRARSDAMQRAEMDFDGASGRYDLTVNYFDENDGVSRLAVQVNGRTVAEWDWDQDLGSFKANNDTRTSKVIEGLELAKGDTVTLLGTRDGKEPLRIDTLEFAQSTGGSDAAAKAPAAPAAPEKAAPAAPATALHLEAEDFDLSGFVAESLKNASGGTAIRRDGRGEHSAETDFEGEAGLYDIVVNYFDENDGASRLAVELNGEALDAWIWDADLGDRLANNNTLTRHVIEDVRLQKGDRLSLSGEDDGGEPLRIDSFDFLPNDLLAA</sequence>
<dbReference type="PANTHER" id="PTHR42970">
    <property type="entry name" value="PECTATE LYASE C-RELATED"/>
    <property type="match status" value="1"/>
</dbReference>
<keyword evidence="5" id="KW-0456">Lyase</keyword>
<evidence type="ECO:0000313" key="5">
    <source>
        <dbReference type="EMBL" id="PSK82487.1"/>
    </source>
</evidence>
<dbReference type="InterPro" id="IPR012334">
    <property type="entry name" value="Pectin_lyas_fold"/>
</dbReference>
<dbReference type="RefSeq" id="WP_085897515.1">
    <property type="nucleotide sequence ID" value="NZ_FWFY01000012.1"/>
</dbReference>
<evidence type="ECO:0000256" key="3">
    <source>
        <dbReference type="SAM" id="MobiDB-lite"/>
    </source>
</evidence>
<dbReference type="EMBL" id="FWFY01000012">
    <property type="protein sequence ID" value="SLN65177.1"/>
    <property type="molecule type" value="Genomic_DNA"/>
</dbReference>
<dbReference type="GO" id="GO:0016829">
    <property type="term" value="F:lyase activity"/>
    <property type="evidence" value="ECO:0007669"/>
    <property type="project" value="UniProtKB-KW"/>
</dbReference>
<dbReference type="InterPro" id="IPR052063">
    <property type="entry name" value="Polysaccharide_Lyase_1"/>
</dbReference>
<dbReference type="SUPFAM" id="SSF51126">
    <property type="entry name" value="Pectin lyase-like"/>
    <property type="match status" value="1"/>
</dbReference>
<evidence type="ECO:0000256" key="2">
    <source>
        <dbReference type="ARBA" id="ARBA00023180"/>
    </source>
</evidence>
<evidence type="ECO:0000259" key="4">
    <source>
        <dbReference type="Pfam" id="PF13229"/>
    </source>
</evidence>
<feature type="compositionally biased region" description="Low complexity" evidence="3">
    <location>
        <begin position="417"/>
        <end position="441"/>
    </location>
</feature>
<name>A0A1X6ZYC0_9RHOB</name>
<feature type="region of interest" description="Disordered" evidence="3">
    <location>
        <begin position="337"/>
        <end position="381"/>
    </location>
</feature>
<reference evidence="5 8" key="2">
    <citation type="submission" date="2018-03" db="EMBL/GenBank/DDBJ databases">
        <title>Genomic Encyclopedia of Archaeal and Bacterial Type Strains, Phase II (KMG-II): from individual species to whole genera.</title>
        <authorList>
            <person name="Goeker M."/>
        </authorList>
    </citation>
    <scope>NUCLEOTIDE SEQUENCE [LARGE SCALE GENOMIC DNA]</scope>
    <source>
        <strain evidence="5 8">DSM 29956</strain>
    </source>
</reference>
<evidence type="ECO:0000313" key="7">
    <source>
        <dbReference type="Proteomes" id="UP000193495"/>
    </source>
</evidence>
<organism evidence="6 7">
    <name type="scientific">Limimaricola soesokkakensis</name>
    <dbReference type="NCBI Taxonomy" id="1343159"/>
    <lineage>
        <taxon>Bacteria</taxon>
        <taxon>Pseudomonadati</taxon>
        <taxon>Pseudomonadota</taxon>
        <taxon>Alphaproteobacteria</taxon>
        <taxon>Rhodobacterales</taxon>
        <taxon>Paracoccaceae</taxon>
        <taxon>Limimaricola</taxon>
    </lineage>
</organism>
<dbReference type="InterPro" id="IPR011050">
    <property type="entry name" value="Pectin_lyase_fold/virulence"/>
</dbReference>
<feature type="region of interest" description="Disordered" evidence="3">
    <location>
        <begin position="404"/>
        <end position="444"/>
    </location>
</feature>
<reference evidence="6 7" key="1">
    <citation type="submission" date="2017-03" db="EMBL/GenBank/DDBJ databases">
        <authorList>
            <person name="Afonso C.L."/>
            <person name="Miller P.J."/>
            <person name="Scott M.A."/>
            <person name="Spackman E."/>
            <person name="Goraichik I."/>
            <person name="Dimitrov K.M."/>
            <person name="Suarez D.L."/>
            <person name="Swayne D.E."/>
        </authorList>
    </citation>
    <scope>NUCLEOTIDE SEQUENCE [LARGE SCALE GENOMIC DNA]</scope>
    <source>
        <strain evidence="6 7">CECT 8367</strain>
    </source>
</reference>
<proteinExistence type="predicted"/>
<dbReference type="Proteomes" id="UP000193495">
    <property type="component" value="Unassembled WGS sequence"/>
</dbReference>
<dbReference type="Pfam" id="PF13229">
    <property type="entry name" value="Beta_helix"/>
    <property type="match status" value="1"/>
</dbReference>
<gene>
    <name evidence="5" type="ORF">CLV79_1123</name>
    <name evidence="6" type="ORF">LOS8367_03200</name>
</gene>
<dbReference type="CDD" id="cd02795">
    <property type="entry name" value="CBM6-CBM35-CBM36_like"/>
    <property type="match status" value="2"/>
</dbReference>